<organism evidence="2 3">
    <name type="scientific">Tianweitania populi</name>
    <dbReference type="NCBI Taxonomy" id="1607949"/>
    <lineage>
        <taxon>Bacteria</taxon>
        <taxon>Pseudomonadati</taxon>
        <taxon>Pseudomonadota</taxon>
        <taxon>Alphaproteobacteria</taxon>
        <taxon>Hyphomicrobiales</taxon>
        <taxon>Phyllobacteriaceae</taxon>
        <taxon>Tianweitania</taxon>
    </lineage>
</organism>
<evidence type="ECO:0000256" key="1">
    <source>
        <dbReference type="SAM" id="Phobius"/>
    </source>
</evidence>
<evidence type="ECO:0000313" key="2">
    <source>
        <dbReference type="EMBL" id="GHD15717.1"/>
    </source>
</evidence>
<evidence type="ECO:0000313" key="3">
    <source>
        <dbReference type="Proteomes" id="UP000630142"/>
    </source>
</evidence>
<gene>
    <name evidence="2" type="ORF">GCM10016234_22980</name>
</gene>
<keyword evidence="1" id="KW-1133">Transmembrane helix</keyword>
<keyword evidence="1" id="KW-0812">Transmembrane</keyword>
<dbReference type="EMBL" id="BMZQ01000002">
    <property type="protein sequence ID" value="GHD15717.1"/>
    <property type="molecule type" value="Genomic_DNA"/>
</dbReference>
<reference evidence="2" key="1">
    <citation type="journal article" date="2014" name="Int. J. Syst. Evol. Microbiol.">
        <title>Complete genome sequence of Corynebacterium casei LMG S-19264T (=DSM 44701T), isolated from a smear-ripened cheese.</title>
        <authorList>
            <consortium name="US DOE Joint Genome Institute (JGI-PGF)"/>
            <person name="Walter F."/>
            <person name="Albersmeier A."/>
            <person name="Kalinowski J."/>
            <person name="Ruckert C."/>
        </authorList>
    </citation>
    <scope>NUCLEOTIDE SEQUENCE</scope>
    <source>
        <strain evidence="2">KCTC 42249</strain>
    </source>
</reference>
<dbReference type="RefSeq" id="WP_189503956.1">
    <property type="nucleotide sequence ID" value="NZ_BMZQ01000002.1"/>
</dbReference>
<dbReference type="Proteomes" id="UP000630142">
    <property type="component" value="Unassembled WGS sequence"/>
</dbReference>
<name>A0A8J3DXC0_9HYPH</name>
<dbReference type="Pfam" id="PF06835">
    <property type="entry name" value="LptC"/>
    <property type="match status" value="1"/>
</dbReference>
<keyword evidence="3" id="KW-1185">Reference proteome</keyword>
<dbReference type="AlphaFoldDB" id="A0A8J3DXC0"/>
<keyword evidence="1" id="KW-0472">Membrane</keyword>
<feature type="transmembrane region" description="Helical" evidence="1">
    <location>
        <begin position="58"/>
        <end position="77"/>
    </location>
</feature>
<sequence length="252" mass="26673">MSNTAMVDQTQAPQNMAASNMQTAASQHPTASLHPTERVDAQFASAARHSNRVRLLKIALPLAALVLAGAFAAYSFFSSPVAIGFDLSSTAIRDGKLVMAAPKLEGYTTDNLPYAMTAARAVQDATNTNVIELEDIDATVPMTDGTLAKIDARKATYDRISNTIKLNDPMTLSTDDGKSATFQSANIDMGKGTLVTEQPVALRIKGASIDAGKMSIAENGKVIVFDNRVQMNLDPGRLNAERAGSAGTQPNE</sequence>
<dbReference type="InterPro" id="IPR010664">
    <property type="entry name" value="LipoPS_assembly_LptC-rel"/>
</dbReference>
<evidence type="ECO:0008006" key="4">
    <source>
        <dbReference type="Google" id="ProtNLM"/>
    </source>
</evidence>
<protein>
    <recommendedName>
        <fullName evidence="4">LPS export ABC transporter periplasmic protein LptC</fullName>
    </recommendedName>
</protein>
<reference evidence="2" key="2">
    <citation type="submission" date="2020-09" db="EMBL/GenBank/DDBJ databases">
        <authorList>
            <person name="Sun Q."/>
            <person name="Kim S."/>
        </authorList>
    </citation>
    <scope>NUCLEOTIDE SEQUENCE</scope>
    <source>
        <strain evidence="2">KCTC 42249</strain>
    </source>
</reference>
<accession>A0A8J3DXC0</accession>
<proteinExistence type="predicted"/>
<comment type="caution">
    <text evidence="2">The sequence shown here is derived from an EMBL/GenBank/DDBJ whole genome shotgun (WGS) entry which is preliminary data.</text>
</comment>